<dbReference type="SUPFAM" id="SSF48264">
    <property type="entry name" value="Cytochrome P450"/>
    <property type="match status" value="1"/>
</dbReference>
<keyword evidence="11 14" id="KW-0408">Iron</keyword>
<feature type="transmembrane region" description="Helical" evidence="16">
    <location>
        <begin position="42"/>
        <end position="61"/>
    </location>
</feature>
<dbReference type="AlphaFoldDB" id="A0AAD9IYX1"/>
<keyword evidence="9" id="KW-0492">Microsome</keyword>
<keyword evidence="16" id="KW-0812">Transmembrane</keyword>
<evidence type="ECO:0000256" key="1">
    <source>
        <dbReference type="ARBA" id="ARBA00001971"/>
    </source>
</evidence>
<evidence type="ECO:0000256" key="14">
    <source>
        <dbReference type="PIRSR" id="PIRSR602401-1"/>
    </source>
</evidence>
<evidence type="ECO:0000256" key="3">
    <source>
        <dbReference type="ARBA" id="ARBA00004406"/>
    </source>
</evidence>
<keyword evidence="7 14" id="KW-0479">Metal-binding</keyword>
<evidence type="ECO:0000313" key="18">
    <source>
        <dbReference type="Proteomes" id="UP001208570"/>
    </source>
</evidence>
<keyword evidence="18" id="KW-1185">Reference proteome</keyword>
<dbReference type="GO" id="GO:0020037">
    <property type="term" value="F:heme binding"/>
    <property type="evidence" value="ECO:0007669"/>
    <property type="project" value="InterPro"/>
</dbReference>
<name>A0AAD9IYX1_9ANNE</name>
<reference evidence="17" key="1">
    <citation type="journal article" date="2023" name="Mol. Biol. Evol.">
        <title>Third-Generation Sequencing Reveals the Adaptive Role of the Epigenome in Three Deep-Sea Polychaetes.</title>
        <authorList>
            <person name="Perez M."/>
            <person name="Aroh O."/>
            <person name="Sun Y."/>
            <person name="Lan Y."/>
            <person name="Juniper S.K."/>
            <person name="Young C.R."/>
            <person name="Angers B."/>
            <person name="Qian P.Y."/>
        </authorList>
    </citation>
    <scope>NUCLEOTIDE SEQUENCE</scope>
    <source>
        <strain evidence="17">P08H-3</strain>
    </source>
</reference>
<evidence type="ECO:0000256" key="9">
    <source>
        <dbReference type="ARBA" id="ARBA00022848"/>
    </source>
</evidence>
<gene>
    <name evidence="17" type="ORF">LSH36_859g01016</name>
</gene>
<accession>A0AAD9IYX1</accession>
<comment type="similarity">
    <text evidence="4 15">Belongs to the cytochrome P450 family.</text>
</comment>
<feature type="transmembrane region" description="Helical" evidence="16">
    <location>
        <begin position="12"/>
        <end position="30"/>
    </location>
</feature>
<evidence type="ECO:0000256" key="4">
    <source>
        <dbReference type="ARBA" id="ARBA00010617"/>
    </source>
</evidence>
<protein>
    <recommendedName>
        <fullName evidence="5">unspecific monooxygenase</fullName>
        <ecNumber evidence="5">1.14.14.1</ecNumber>
    </recommendedName>
</protein>
<keyword evidence="13 16" id="KW-0472">Membrane</keyword>
<dbReference type="PRINTS" id="PR00463">
    <property type="entry name" value="EP450I"/>
</dbReference>
<dbReference type="EMBL" id="JAODUP010000859">
    <property type="protein sequence ID" value="KAK2143254.1"/>
    <property type="molecule type" value="Genomic_DNA"/>
</dbReference>
<dbReference type="EC" id="1.14.14.1" evidence="5"/>
<comment type="subcellular location">
    <subcellularLocation>
        <location evidence="3">Endoplasmic reticulum membrane</location>
        <topology evidence="3">Peripheral membrane protein</topology>
    </subcellularLocation>
    <subcellularLocation>
        <location evidence="2">Microsome membrane</location>
        <topology evidence="2">Peripheral membrane protein</topology>
    </subcellularLocation>
</comment>
<keyword evidence="8" id="KW-0256">Endoplasmic reticulum</keyword>
<dbReference type="InterPro" id="IPR017972">
    <property type="entry name" value="Cyt_P450_CS"/>
</dbReference>
<evidence type="ECO:0000256" key="8">
    <source>
        <dbReference type="ARBA" id="ARBA00022824"/>
    </source>
</evidence>
<dbReference type="GO" id="GO:0005506">
    <property type="term" value="F:iron ion binding"/>
    <property type="evidence" value="ECO:0007669"/>
    <property type="project" value="InterPro"/>
</dbReference>
<dbReference type="Gene3D" id="1.10.630.10">
    <property type="entry name" value="Cytochrome P450"/>
    <property type="match status" value="1"/>
</dbReference>
<dbReference type="GO" id="GO:0042446">
    <property type="term" value="P:hormone biosynthetic process"/>
    <property type="evidence" value="ECO:0007669"/>
    <property type="project" value="TreeGrafter"/>
</dbReference>
<dbReference type="InterPro" id="IPR036396">
    <property type="entry name" value="Cyt_P450_sf"/>
</dbReference>
<keyword evidence="16" id="KW-1133">Transmembrane helix</keyword>
<dbReference type="Pfam" id="PF00067">
    <property type="entry name" value="p450"/>
    <property type="match status" value="1"/>
</dbReference>
<evidence type="ECO:0000313" key="17">
    <source>
        <dbReference type="EMBL" id="KAK2143254.1"/>
    </source>
</evidence>
<dbReference type="GO" id="GO:0005789">
    <property type="term" value="C:endoplasmic reticulum membrane"/>
    <property type="evidence" value="ECO:0007669"/>
    <property type="project" value="UniProtKB-SubCell"/>
</dbReference>
<feature type="binding site" description="axial binding residue" evidence="14">
    <location>
        <position position="446"/>
    </location>
    <ligand>
        <name>heme</name>
        <dbReference type="ChEBI" id="CHEBI:30413"/>
    </ligand>
    <ligandPart>
        <name>Fe</name>
        <dbReference type="ChEBI" id="CHEBI:18248"/>
    </ligandPart>
</feature>
<evidence type="ECO:0000256" key="13">
    <source>
        <dbReference type="ARBA" id="ARBA00023136"/>
    </source>
</evidence>
<dbReference type="FunFam" id="1.10.630.10:FF:000238">
    <property type="entry name" value="Cytochrome P450 2A6"/>
    <property type="match status" value="1"/>
</dbReference>
<dbReference type="InterPro" id="IPR001128">
    <property type="entry name" value="Cyt_P450"/>
</dbReference>
<comment type="cofactor">
    <cofactor evidence="1 14">
        <name>heme</name>
        <dbReference type="ChEBI" id="CHEBI:30413"/>
    </cofactor>
</comment>
<evidence type="ECO:0000256" key="6">
    <source>
        <dbReference type="ARBA" id="ARBA00022617"/>
    </source>
</evidence>
<dbReference type="InterPro" id="IPR002401">
    <property type="entry name" value="Cyt_P450_E_grp-I"/>
</dbReference>
<evidence type="ECO:0000256" key="11">
    <source>
        <dbReference type="ARBA" id="ARBA00023004"/>
    </source>
</evidence>
<sequence>MENILALHYPLILRQVIYAVLFVACSALWWRYDEICKRDDPLLRIPGPLCLPLIGSVLSFGNVPHLAFLELRKRYGDVYRVQIGSVPVVILNGVGVIREALVGQGDIFSGRPDLMTFRLASEGRSMAFNSFSPEWKLHRRLAERALKLVEIENQFVKKVIVKEANILAESMASHGEGVTFDPVPDITWSVARVMYSLCYGDSRETPDFREMIQNTLELIRCHQLGNALNFFPAFRFLMIRMRRQLMHVCDQMLRNTMAKEREHLDTYRDDEIRDAMDALIRLAVRRPCPLPTDQVLHTVQEFIGAGLDIIYMAVAWAVLYCAKYPEAREKMIEEIDSVVGRNRNPCENDIKSLPYTMAFALETIRYSCVVPMALPHSTLVDTTLAGYHIPADTMILLNLCSLHKDPETWGDPENFRPGRFIDDVTGGLDESRLEVFAGFGQGRRRCIGEQLAKQQLVIYMVAILQKCVFSGSGEKLDETSQSGIVLRPRDFHIQISPRD</sequence>
<keyword evidence="10 15" id="KW-0560">Oxidoreductase</keyword>
<dbReference type="PANTHER" id="PTHR24289">
    <property type="entry name" value="STEROID 17-ALPHA-HYDROXYLASE/17,20 LYASE"/>
    <property type="match status" value="1"/>
</dbReference>
<organism evidence="17 18">
    <name type="scientific">Paralvinella palmiformis</name>
    <dbReference type="NCBI Taxonomy" id="53620"/>
    <lineage>
        <taxon>Eukaryota</taxon>
        <taxon>Metazoa</taxon>
        <taxon>Spiralia</taxon>
        <taxon>Lophotrochozoa</taxon>
        <taxon>Annelida</taxon>
        <taxon>Polychaeta</taxon>
        <taxon>Sedentaria</taxon>
        <taxon>Canalipalpata</taxon>
        <taxon>Terebellida</taxon>
        <taxon>Terebelliformia</taxon>
        <taxon>Alvinellidae</taxon>
        <taxon>Paralvinella</taxon>
    </lineage>
</organism>
<proteinExistence type="inferred from homology"/>
<evidence type="ECO:0000256" key="2">
    <source>
        <dbReference type="ARBA" id="ARBA00004174"/>
    </source>
</evidence>
<evidence type="ECO:0000256" key="12">
    <source>
        <dbReference type="ARBA" id="ARBA00023033"/>
    </source>
</evidence>
<evidence type="ECO:0000256" key="5">
    <source>
        <dbReference type="ARBA" id="ARBA00012109"/>
    </source>
</evidence>
<dbReference type="GO" id="GO:0004508">
    <property type="term" value="F:steroid 17-alpha-monooxygenase activity"/>
    <property type="evidence" value="ECO:0007669"/>
    <property type="project" value="TreeGrafter"/>
</dbReference>
<keyword evidence="6 14" id="KW-0349">Heme</keyword>
<evidence type="ECO:0000256" key="15">
    <source>
        <dbReference type="RuleBase" id="RU000461"/>
    </source>
</evidence>
<evidence type="ECO:0000256" key="16">
    <source>
        <dbReference type="SAM" id="Phobius"/>
    </source>
</evidence>
<keyword evidence="12 15" id="KW-0503">Monooxygenase</keyword>
<dbReference type="PANTHER" id="PTHR24289:SF21">
    <property type="entry name" value="CYTOCHROME P450 1A"/>
    <property type="match status" value="1"/>
</dbReference>
<dbReference type="Proteomes" id="UP001208570">
    <property type="component" value="Unassembled WGS sequence"/>
</dbReference>
<evidence type="ECO:0000256" key="10">
    <source>
        <dbReference type="ARBA" id="ARBA00023002"/>
    </source>
</evidence>
<comment type="caution">
    <text evidence="17">The sequence shown here is derived from an EMBL/GenBank/DDBJ whole genome shotgun (WGS) entry which is preliminary data.</text>
</comment>
<dbReference type="GO" id="GO:0042448">
    <property type="term" value="P:progesterone metabolic process"/>
    <property type="evidence" value="ECO:0007669"/>
    <property type="project" value="TreeGrafter"/>
</dbReference>
<dbReference type="PROSITE" id="PS00086">
    <property type="entry name" value="CYTOCHROME_P450"/>
    <property type="match status" value="1"/>
</dbReference>
<evidence type="ECO:0000256" key="7">
    <source>
        <dbReference type="ARBA" id="ARBA00022723"/>
    </source>
</evidence>